<dbReference type="CDD" id="cd20071">
    <property type="entry name" value="SET_SMYD"/>
    <property type="match status" value="1"/>
</dbReference>
<dbReference type="SUPFAM" id="SSF82199">
    <property type="entry name" value="SET domain"/>
    <property type="match status" value="1"/>
</dbReference>
<dbReference type="EMBL" id="CP042185">
    <property type="protein sequence ID" value="QDS67497.1"/>
    <property type="molecule type" value="Genomic_DNA"/>
</dbReference>
<evidence type="ECO:0000313" key="3">
    <source>
        <dbReference type="Proteomes" id="UP000316270"/>
    </source>
</evidence>
<dbReference type="PANTHER" id="PTHR47332">
    <property type="entry name" value="SET DOMAIN-CONTAINING PROTEIN 5"/>
    <property type="match status" value="1"/>
</dbReference>
<name>A0A517KVW1_9PEZI</name>
<dbReference type="PROSITE" id="PS50280">
    <property type="entry name" value="SET"/>
    <property type="match status" value="1"/>
</dbReference>
<dbReference type="Gene3D" id="2.170.270.10">
    <property type="entry name" value="SET domain"/>
    <property type="match status" value="1"/>
</dbReference>
<dbReference type="OrthoDB" id="265717at2759"/>
<protein>
    <recommendedName>
        <fullName evidence="1">SET domain-containing protein</fullName>
    </recommendedName>
</protein>
<gene>
    <name evidence="2" type="ORF">FKW77_001415</name>
</gene>
<dbReference type="STRING" id="50376.A0A517KVW1"/>
<dbReference type="InterPro" id="IPR046341">
    <property type="entry name" value="SET_dom_sf"/>
</dbReference>
<keyword evidence="3" id="KW-1185">Reference proteome</keyword>
<dbReference type="Proteomes" id="UP000316270">
    <property type="component" value="Chromosome 1"/>
</dbReference>
<dbReference type="InterPro" id="IPR001214">
    <property type="entry name" value="SET_dom"/>
</dbReference>
<dbReference type="AlphaFoldDB" id="A0A517KVW1"/>
<feature type="domain" description="SET" evidence="1">
    <location>
        <begin position="3"/>
        <end position="152"/>
    </location>
</feature>
<dbReference type="Pfam" id="PF00856">
    <property type="entry name" value="SET"/>
    <property type="match status" value="1"/>
</dbReference>
<evidence type="ECO:0000259" key="1">
    <source>
        <dbReference type="PROSITE" id="PS50280"/>
    </source>
</evidence>
<dbReference type="SMART" id="SM00317">
    <property type="entry name" value="SET"/>
    <property type="match status" value="1"/>
</dbReference>
<sequence length="199" mass="22201">MNDLVEVKDIPGKGKGVVALKPLKAGACILAELPLFYIPTGNEDTKPARILSAFDKLPVATQTKYLDLHEWEPKTPGTCLKSPRWKSRPAHERKIISIFFCNNWDGRMMYMGSRFNHECVPSAESSFDGDGRYQAVLLRDVEMGEEVTVTYIWDESPVSAEERREKLRLWGFECGCSACVEGAVVAGDDVVDLDVEAQS</sequence>
<evidence type="ECO:0000313" key="2">
    <source>
        <dbReference type="EMBL" id="QDS67497.1"/>
    </source>
</evidence>
<accession>A0A517KVW1</accession>
<dbReference type="InterPro" id="IPR053185">
    <property type="entry name" value="SET_domain_protein"/>
</dbReference>
<proteinExistence type="predicted"/>
<reference evidence="2 3" key="1">
    <citation type="submission" date="2019-07" db="EMBL/GenBank/DDBJ databases">
        <title>Finished genome of Venturia effusa.</title>
        <authorList>
            <person name="Young C.A."/>
            <person name="Cox M.P."/>
            <person name="Ganley A.R.D."/>
            <person name="David W.J."/>
        </authorList>
    </citation>
    <scope>NUCLEOTIDE SEQUENCE [LARGE SCALE GENOMIC DNA]</scope>
    <source>
        <strain evidence="3">albino</strain>
    </source>
</reference>
<dbReference type="PANTHER" id="PTHR47332:SF4">
    <property type="entry name" value="SET DOMAIN-CONTAINING PROTEIN 5"/>
    <property type="match status" value="1"/>
</dbReference>
<organism evidence="2 3">
    <name type="scientific">Venturia effusa</name>
    <dbReference type="NCBI Taxonomy" id="50376"/>
    <lineage>
        <taxon>Eukaryota</taxon>
        <taxon>Fungi</taxon>
        <taxon>Dikarya</taxon>
        <taxon>Ascomycota</taxon>
        <taxon>Pezizomycotina</taxon>
        <taxon>Dothideomycetes</taxon>
        <taxon>Pleosporomycetidae</taxon>
        <taxon>Venturiales</taxon>
        <taxon>Venturiaceae</taxon>
        <taxon>Venturia</taxon>
    </lineage>
</organism>